<dbReference type="EMBL" id="KL584830">
    <property type="protein sequence ID" value="KEQ63783.1"/>
    <property type="molecule type" value="Genomic_DNA"/>
</dbReference>
<gene>
    <name evidence="2" type="ORF">M437DRAFT_28463</name>
</gene>
<accession>A0A074VTM0</accession>
<dbReference type="HOGENOM" id="CLU_3055835_0_0_1"/>
<evidence type="ECO:0000259" key="1">
    <source>
        <dbReference type="PROSITE" id="PS50011"/>
    </source>
</evidence>
<keyword evidence="3" id="KW-1185">Reference proteome</keyword>
<dbReference type="Gene3D" id="1.10.510.10">
    <property type="entry name" value="Transferase(Phosphotransferase) domain 1"/>
    <property type="match status" value="1"/>
</dbReference>
<protein>
    <recommendedName>
        <fullName evidence="1">Protein kinase domain-containing protein</fullName>
    </recommendedName>
</protein>
<dbReference type="AlphaFoldDB" id="A0A074VTM0"/>
<dbReference type="SUPFAM" id="SSF56112">
    <property type="entry name" value="Protein kinase-like (PK-like)"/>
    <property type="match status" value="1"/>
</dbReference>
<reference evidence="2 3" key="1">
    <citation type="journal article" date="2014" name="BMC Genomics">
        <title>Genome sequencing of four Aureobasidium pullulans varieties: biotechnological potential, stress tolerance, and description of new species.</title>
        <authorList>
            <person name="Gostin Ar C."/>
            <person name="Ohm R.A."/>
            <person name="Kogej T."/>
            <person name="Sonjak S."/>
            <person name="Turk M."/>
            <person name="Zajc J."/>
            <person name="Zalar P."/>
            <person name="Grube M."/>
            <person name="Sun H."/>
            <person name="Han J."/>
            <person name="Sharma A."/>
            <person name="Chiniquy J."/>
            <person name="Ngan C.Y."/>
            <person name="Lipzen A."/>
            <person name="Barry K."/>
            <person name="Grigoriev I.V."/>
            <person name="Gunde-Cimerman N."/>
        </authorList>
    </citation>
    <scope>NUCLEOTIDE SEQUENCE [LARGE SCALE GENOMIC DNA]</scope>
    <source>
        <strain evidence="2 3">CBS 110374</strain>
    </source>
</reference>
<evidence type="ECO:0000313" key="2">
    <source>
        <dbReference type="EMBL" id="KEQ63783.1"/>
    </source>
</evidence>
<dbReference type="InterPro" id="IPR000719">
    <property type="entry name" value="Prot_kinase_dom"/>
</dbReference>
<dbReference type="RefSeq" id="XP_040880806.1">
    <property type="nucleotide sequence ID" value="XM_041019137.1"/>
</dbReference>
<sequence>MDTKFRTSQKDYQVVHVDFKPENIFLGAPGSLGKNNSFPAYPPVYLGDFGNAHI</sequence>
<dbReference type="PROSITE" id="PS50011">
    <property type="entry name" value="PROTEIN_KINASE_DOM"/>
    <property type="match status" value="1"/>
</dbReference>
<proteinExistence type="predicted"/>
<dbReference type="GO" id="GO:0005524">
    <property type="term" value="F:ATP binding"/>
    <property type="evidence" value="ECO:0007669"/>
    <property type="project" value="InterPro"/>
</dbReference>
<dbReference type="GeneID" id="63912510"/>
<dbReference type="InterPro" id="IPR008271">
    <property type="entry name" value="Ser/Thr_kinase_AS"/>
</dbReference>
<dbReference type="PROSITE" id="PS00108">
    <property type="entry name" value="PROTEIN_KINASE_ST"/>
    <property type="match status" value="1"/>
</dbReference>
<dbReference type="Proteomes" id="UP000030672">
    <property type="component" value="Unassembled WGS sequence"/>
</dbReference>
<feature type="non-terminal residue" evidence="2">
    <location>
        <position position="54"/>
    </location>
</feature>
<dbReference type="GO" id="GO:0004672">
    <property type="term" value="F:protein kinase activity"/>
    <property type="evidence" value="ECO:0007669"/>
    <property type="project" value="InterPro"/>
</dbReference>
<dbReference type="InterPro" id="IPR011009">
    <property type="entry name" value="Kinase-like_dom_sf"/>
</dbReference>
<name>A0A074VTM0_AURM1</name>
<evidence type="ECO:0000313" key="3">
    <source>
        <dbReference type="Proteomes" id="UP000030672"/>
    </source>
</evidence>
<feature type="domain" description="Protein kinase" evidence="1">
    <location>
        <begin position="1"/>
        <end position="54"/>
    </location>
</feature>
<dbReference type="STRING" id="1043003.A0A074VTM0"/>
<organism evidence="2 3">
    <name type="scientific">Aureobasidium melanogenum (strain CBS 110374)</name>
    <name type="common">Aureobasidium pullulans var. melanogenum</name>
    <dbReference type="NCBI Taxonomy" id="1043003"/>
    <lineage>
        <taxon>Eukaryota</taxon>
        <taxon>Fungi</taxon>
        <taxon>Dikarya</taxon>
        <taxon>Ascomycota</taxon>
        <taxon>Pezizomycotina</taxon>
        <taxon>Dothideomycetes</taxon>
        <taxon>Dothideomycetidae</taxon>
        <taxon>Dothideales</taxon>
        <taxon>Saccotheciaceae</taxon>
        <taxon>Aureobasidium</taxon>
    </lineage>
</organism>